<comment type="caution">
    <text evidence="2">The sequence shown here is derived from an EMBL/GenBank/DDBJ whole genome shotgun (WGS) entry which is preliminary data.</text>
</comment>
<evidence type="ECO:0000313" key="3">
    <source>
        <dbReference type="Proteomes" id="UP000176751"/>
    </source>
</evidence>
<dbReference type="EMBL" id="MFCA01000029">
    <property type="protein sequence ID" value="OGE01231.1"/>
    <property type="molecule type" value="Genomic_DNA"/>
</dbReference>
<gene>
    <name evidence="2" type="ORF">A2196_00795</name>
</gene>
<dbReference type="Gene3D" id="3.40.50.150">
    <property type="entry name" value="Vaccinia Virus protein VP39"/>
    <property type="match status" value="1"/>
</dbReference>
<reference evidence="2 3" key="1">
    <citation type="journal article" date="2016" name="Nat. Commun.">
        <title>Thousands of microbial genomes shed light on interconnected biogeochemical processes in an aquifer system.</title>
        <authorList>
            <person name="Anantharaman K."/>
            <person name="Brown C.T."/>
            <person name="Hug L.A."/>
            <person name="Sharon I."/>
            <person name="Castelle C.J."/>
            <person name="Probst A.J."/>
            <person name="Thomas B.C."/>
            <person name="Singh A."/>
            <person name="Wilkins M.J."/>
            <person name="Karaoz U."/>
            <person name="Brodie E.L."/>
            <person name="Williams K.H."/>
            <person name="Hubbard S.S."/>
            <person name="Banfield J.F."/>
        </authorList>
    </citation>
    <scope>NUCLEOTIDE SEQUENCE [LARGE SCALE GENOMIC DNA]</scope>
</reference>
<protein>
    <recommendedName>
        <fullName evidence="1">Methyltransferase type 11 domain-containing protein</fullName>
    </recommendedName>
</protein>
<feature type="domain" description="Methyltransferase type 11" evidence="1">
    <location>
        <begin position="33"/>
        <end position="113"/>
    </location>
</feature>
<dbReference type="STRING" id="1797737.A2196_00795"/>
<proteinExistence type="predicted"/>
<evidence type="ECO:0000259" key="1">
    <source>
        <dbReference type="Pfam" id="PF08241"/>
    </source>
</evidence>
<accession>A0A1F5HAU3</accession>
<name>A0A1F5HAU3_9BACT</name>
<dbReference type="Proteomes" id="UP000176751">
    <property type="component" value="Unassembled WGS sequence"/>
</dbReference>
<dbReference type="InterPro" id="IPR029063">
    <property type="entry name" value="SAM-dependent_MTases_sf"/>
</dbReference>
<dbReference type="InterPro" id="IPR013216">
    <property type="entry name" value="Methyltransf_11"/>
</dbReference>
<evidence type="ECO:0000313" key="2">
    <source>
        <dbReference type="EMBL" id="OGE01231.1"/>
    </source>
</evidence>
<sequence length="218" mass="26108">MDKFKYWLFESYRRKILDNDLFSAKKYFKGKILDIGAGRERGVFQNFRGKNWTIVDIDKTLKPDIVATVENLPIKNNSHNVIKATDLFGYVEDLDKGFSECSRVLKPNGYLILSIPYLTAYDSEQHDSQRLTEYRLRKKLKDYNFKIIKFKSQGYFFSVWADFTREWIHHTFLPLRYLSYLTVYPILDLLVLWESKTKINKFWQRYTTGFFVIAQKKN</sequence>
<dbReference type="CDD" id="cd02440">
    <property type="entry name" value="AdoMet_MTases"/>
    <property type="match status" value="1"/>
</dbReference>
<dbReference type="GO" id="GO:0008757">
    <property type="term" value="F:S-adenosylmethionine-dependent methyltransferase activity"/>
    <property type="evidence" value="ECO:0007669"/>
    <property type="project" value="InterPro"/>
</dbReference>
<dbReference type="AlphaFoldDB" id="A0A1F5HAU3"/>
<dbReference type="Pfam" id="PF08241">
    <property type="entry name" value="Methyltransf_11"/>
    <property type="match status" value="1"/>
</dbReference>
<organism evidence="2 3">
    <name type="scientific">Candidatus Curtissbacteria bacterium RIFOXYA1_FULL_41_14</name>
    <dbReference type="NCBI Taxonomy" id="1797737"/>
    <lineage>
        <taxon>Bacteria</taxon>
        <taxon>Candidatus Curtissiibacteriota</taxon>
    </lineage>
</organism>
<dbReference type="SUPFAM" id="SSF53335">
    <property type="entry name" value="S-adenosyl-L-methionine-dependent methyltransferases"/>
    <property type="match status" value="1"/>
</dbReference>